<gene>
    <name evidence="2" type="ORF">Ari01nite_83000</name>
</gene>
<dbReference type="AlphaFoldDB" id="A0A919N190"/>
<evidence type="ECO:0000256" key="1">
    <source>
        <dbReference type="SAM" id="MobiDB-lite"/>
    </source>
</evidence>
<dbReference type="EMBL" id="BOMV01000091">
    <property type="protein sequence ID" value="GIF00836.1"/>
    <property type="molecule type" value="Genomic_DNA"/>
</dbReference>
<accession>A0A919N190</accession>
<evidence type="ECO:0000313" key="2">
    <source>
        <dbReference type="EMBL" id="GIF00836.1"/>
    </source>
</evidence>
<organism evidence="2 3">
    <name type="scientific">Paractinoplanes rishiriensis</name>
    <dbReference type="NCBI Taxonomy" id="1050105"/>
    <lineage>
        <taxon>Bacteria</taxon>
        <taxon>Bacillati</taxon>
        <taxon>Actinomycetota</taxon>
        <taxon>Actinomycetes</taxon>
        <taxon>Micromonosporales</taxon>
        <taxon>Micromonosporaceae</taxon>
        <taxon>Paractinoplanes</taxon>
    </lineage>
</organism>
<feature type="region of interest" description="Disordered" evidence="1">
    <location>
        <begin position="1"/>
        <end position="62"/>
    </location>
</feature>
<name>A0A919N190_9ACTN</name>
<dbReference type="Proteomes" id="UP000636960">
    <property type="component" value="Unassembled WGS sequence"/>
</dbReference>
<sequence>MSPAHPSEGEPQGIPSAWLAPGVTEVENRKPANINETGAPLRRAQSTHHGSVVLPIDNPRPR</sequence>
<comment type="caution">
    <text evidence="2">The sequence shown here is derived from an EMBL/GenBank/DDBJ whole genome shotgun (WGS) entry which is preliminary data.</text>
</comment>
<keyword evidence="3" id="KW-1185">Reference proteome</keyword>
<proteinExistence type="predicted"/>
<evidence type="ECO:0000313" key="3">
    <source>
        <dbReference type="Proteomes" id="UP000636960"/>
    </source>
</evidence>
<reference evidence="2" key="1">
    <citation type="submission" date="2021-01" db="EMBL/GenBank/DDBJ databases">
        <title>Whole genome shotgun sequence of Actinoplanes rishiriensis NBRC 108556.</title>
        <authorList>
            <person name="Komaki H."/>
            <person name="Tamura T."/>
        </authorList>
    </citation>
    <scope>NUCLEOTIDE SEQUENCE</scope>
    <source>
        <strain evidence="2">NBRC 108556</strain>
    </source>
</reference>
<protein>
    <submittedName>
        <fullName evidence="2">Uncharacterized protein</fullName>
    </submittedName>
</protein>